<dbReference type="Proteomes" id="UP000482084">
    <property type="component" value="Unassembled WGS sequence"/>
</dbReference>
<proteinExistence type="predicted"/>
<dbReference type="AlphaFoldDB" id="A0A6L4X480"/>
<keyword evidence="3" id="KW-1185">Reference proteome</keyword>
<comment type="caution">
    <text evidence="2">The sequence shown here is derived from an EMBL/GenBank/DDBJ whole genome shotgun (WGS) entry which is preliminary data.</text>
</comment>
<evidence type="ECO:0000313" key="2">
    <source>
        <dbReference type="EMBL" id="KAB8288977.1"/>
    </source>
</evidence>
<evidence type="ECO:0000313" key="3">
    <source>
        <dbReference type="Proteomes" id="UP000482084"/>
    </source>
</evidence>
<feature type="region of interest" description="Disordered" evidence="1">
    <location>
        <begin position="25"/>
        <end position="47"/>
    </location>
</feature>
<name>A0A6L4X480_9BIFI</name>
<gene>
    <name evidence="2" type="ORF">DSM100688_0055</name>
</gene>
<reference evidence="2 3" key="1">
    <citation type="submission" date="2019-10" db="EMBL/GenBank/DDBJ databases">
        <title>Characterization of the phylogenetic diversity of two novel species belonging to the genus Bifidobacterium: Bifidobacterium cebidarum sp. nov. and Bifidobacterium leontopitheci sp. nov.</title>
        <authorList>
            <person name="Lugli G.A."/>
            <person name="Duranti S."/>
            <person name="Milani C."/>
            <person name="Turroni F."/>
            <person name="Ventura M."/>
        </authorList>
    </citation>
    <scope>NUCLEOTIDE SEQUENCE [LARGE SCALE GENOMIC DNA]</scope>
    <source>
        <strain evidence="2 3">DSM 100688</strain>
    </source>
</reference>
<evidence type="ECO:0000256" key="1">
    <source>
        <dbReference type="SAM" id="MobiDB-lite"/>
    </source>
</evidence>
<organism evidence="2 3">
    <name type="scientific">Bifidobacterium ramosum</name>
    <dbReference type="NCBI Taxonomy" id="1798158"/>
    <lineage>
        <taxon>Bacteria</taxon>
        <taxon>Bacillati</taxon>
        <taxon>Actinomycetota</taxon>
        <taxon>Actinomycetes</taxon>
        <taxon>Bifidobacteriales</taxon>
        <taxon>Bifidobacteriaceae</taxon>
        <taxon>Bifidobacterium</taxon>
    </lineage>
</organism>
<feature type="compositionally biased region" description="Basic and acidic residues" evidence="1">
    <location>
        <begin position="33"/>
        <end position="47"/>
    </location>
</feature>
<protein>
    <submittedName>
        <fullName evidence="2">Uncharacterized protein</fullName>
    </submittedName>
</protein>
<sequence length="47" mass="4808">MTVDGAAAMTTLTDIVAIGAAMTAHDGGCEPSRPGDVESYRDNVKLV</sequence>
<dbReference type="EMBL" id="WBSM01000001">
    <property type="protein sequence ID" value="KAB8288977.1"/>
    <property type="molecule type" value="Genomic_DNA"/>
</dbReference>
<accession>A0A6L4X480</accession>